<evidence type="ECO:0000256" key="5">
    <source>
        <dbReference type="ARBA" id="ARBA00022989"/>
    </source>
</evidence>
<keyword evidence="6 7" id="KW-0472">Membrane</keyword>
<protein>
    <submittedName>
        <fullName evidence="9">Type II secretory pathway component PulF</fullName>
    </submittedName>
</protein>
<keyword evidence="4 7" id="KW-0812">Transmembrane</keyword>
<evidence type="ECO:0000259" key="8">
    <source>
        <dbReference type="Pfam" id="PF00482"/>
    </source>
</evidence>
<dbReference type="EMBL" id="JACHIG010000001">
    <property type="protein sequence ID" value="MBB5031156.1"/>
    <property type="molecule type" value="Genomic_DNA"/>
</dbReference>
<keyword evidence="3" id="KW-1003">Cell membrane</keyword>
<feature type="transmembrane region" description="Helical" evidence="7">
    <location>
        <begin position="168"/>
        <end position="190"/>
    </location>
</feature>
<evidence type="ECO:0000313" key="10">
    <source>
        <dbReference type="Proteomes" id="UP000590740"/>
    </source>
</evidence>
<evidence type="ECO:0000256" key="4">
    <source>
        <dbReference type="ARBA" id="ARBA00022692"/>
    </source>
</evidence>
<feature type="transmembrane region" description="Helical" evidence="7">
    <location>
        <begin position="210"/>
        <end position="236"/>
    </location>
</feature>
<reference evidence="9 10" key="1">
    <citation type="submission" date="2020-08" db="EMBL/GenBank/DDBJ databases">
        <title>Genomic Encyclopedia of Type Strains, Phase IV (KMG-IV): sequencing the most valuable type-strain genomes for metagenomic binning, comparative biology and taxonomic classification.</title>
        <authorList>
            <person name="Goeker M."/>
        </authorList>
    </citation>
    <scope>NUCLEOTIDE SEQUENCE [LARGE SCALE GENOMIC DNA]</scope>
    <source>
        <strain evidence="9 10">DSM 12252</strain>
    </source>
</reference>
<dbReference type="RefSeq" id="WP_184338095.1">
    <property type="nucleotide sequence ID" value="NZ_JACHIG010000001.1"/>
</dbReference>
<comment type="subcellular location">
    <subcellularLocation>
        <location evidence="1">Cell membrane</location>
        <topology evidence="1">Multi-pass membrane protein</topology>
    </subcellularLocation>
</comment>
<dbReference type="InterPro" id="IPR003004">
    <property type="entry name" value="GspF/PilC"/>
</dbReference>
<accession>A0A7W7Y7N8</accession>
<dbReference type="GO" id="GO:0005886">
    <property type="term" value="C:plasma membrane"/>
    <property type="evidence" value="ECO:0007669"/>
    <property type="project" value="UniProtKB-SubCell"/>
</dbReference>
<feature type="domain" description="Type II secretion system protein GspF" evidence="8">
    <location>
        <begin position="272"/>
        <end position="395"/>
    </location>
</feature>
<dbReference type="Gene3D" id="1.20.81.30">
    <property type="entry name" value="Type II secretion system (T2SS), domain F"/>
    <property type="match status" value="2"/>
</dbReference>
<organism evidence="9 10">
    <name type="scientific">Prosthecobacter vanneervenii</name>
    <dbReference type="NCBI Taxonomy" id="48466"/>
    <lineage>
        <taxon>Bacteria</taxon>
        <taxon>Pseudomonadati</taxon>
        <taxon>Verrucomicrobiota</taxon>
        <taxon>Verrucomicrobiia</taxon>
        <taxon>Verrucomicrobiales</taxon>
        <taxon>Verrucomicrobiaceae</taxon>
        <taxon>Prosthecobacter</taxon>
    </lineage>
</organism>
<dbReference type="PANTHER" id="PTHR30012">
    <property type="entry name" value="GENERAL SECRETION PATHWAY PROTEIN"/>
    <property type="match status" value="1"/>
</dbReference>
<dbReference type="Pfam" id="PF00482">
    <property type="entry name" value="T2SSF"/>
    <property type="match status" value="2"/>
</dbReference>
<evidence type="ECO:0000256" key="6">
    <source>
        <dbReference type="ARBA" id="ARBA00023136"/>
    </source>
</evidence>
<dbReference type="Proteomes" id="UP000590740">
    <property type="component" value="Unassembled WGS sequence"/>
</dbReference>
<keyword evidence="10" id="KW-1185">Reference proteome</keyword>
<dbReference type="AlphaFoldDB" id="A0A7W7Y7N8"/>
<evidence type="ECO:0000256" key="2">
    <source>
        <dbReference type="ARBA" id="ARBA00005745"/>
    </source>
</evidence>
<keyword evidence="5 7" id="KW-1133">Transmembrane helix</keyword>
<gene>
    <name evidence="9" type="ORF">HNQ65_000710</name>
</gene>
<feature type="transmembrane region" description="Helical" evidence="7">
    <location>
        <begin position="377"/>
        <end position="394"/>
    </location>
</feature>
<dbReference type="PANTHER" id="PTHR30012:SF0">
    <property type="entry name" value="TYPE II SECRETION SYSTEM PROTEIN F-RELATED"/>
    <property type="match status" value="1"/>
</dbReference>
<proteinExistence type="inferred from homology"/>
<name>A0A7W7Y7N8_9BACT</name>
<dbReference type="PRINTS" id="PR00812">
    <property type="entry name" value="BCTERIALGSPF"/>
</dbReference>
<dbReference type="InterPro" id="IPR018076">
    <property type="entry name" value="T2SS_GspF_dom"/>
</dbReference>
<evidence type="ECO:0000256" key="3">
    <source>
        <dbReference type="ARBA" id="ARBA00022475"/>
    </source>
</evidence>
<evidence type="ECO:0000256" key="7">
    <source>
        <dbReference type="SAM" id="Phobius"/>
    </source>
</evidence>
<comment type="caution">
    <text evidence="9">The sequence shown here is derived from an EMBL/GenBank/DDBJ whole genome shotgun (WGS) entry which is preliminary data.</text>
</comment>
<comment type="similarity">
    <text evidence="2">Belongs to the GSP F family.</text>
</comment>
<feature type="domain" description="Type II secretion system protein GspF" evidence="8">
    <location>
        <begin position="72"/>
        <end position="191"/>
    </location>
</feature>
<dbReference type="InterPro" id="IPR042094">
    <property type="entry name" value="T2SS_GspF_sf"/>
</dbReference>
<evidence type="ECO:0000256" key="1">
    <source>
        <dbReference type="ARBA" id="ARBA00004651"/>
    </source>
</evidence>
<sequence>MLKKVKITNVHSGKSSETLVDTDTDDKALIGAGVAQNETTTIQTITGLDEKLHRLTSPKPNTEDSAAFFAGLGRCLERNISLTKSLLLQTNRVKSATYKGMIAEVVHGISVGDKFSDAIAKFPKLFPDDMLSLIVAGEEAGQMAKVCKRIAVSQKKSSKIIKKLKGGMIYPAVVIVLGVAVVIAMSFTLVPAMAKLFASFKTELPMGTKVLIALSDLFLHRPYMAALPFVGLYYFFVNWGRISSLRPMQDLFLKLPAVGVIVRKSAAATGFRTLAMLTESNVRLTSALDITAQASWHYHYKELFIRLREHISVGRTLHEAFLMESHWLGPDARNLCGLIELASETGSGTEMLSEIADDYEEDLDNLASTLDKMIEPLTMLILGVMVGFLIYAIYGPMFSLGDVILKKK</sequence>
<evidence type="ECO:0000313" key="9">
    <source>
        <dbReference type="EMBL" id="MBB5031156.1"/>
    </source>
</evidence>